<protein>
    <recommendedName>
        <fullName evidence="4">ScyD/ScyE family protein</fullName>
    </recommendedName>
</protein>
<keyword evidence="3" id="KW-1185">Reference proteome</keyword>
<dbReference type="AlphaFoldDB" id="A0A7Z0WKW3"/>
<dbReference type="Gene3D" id="2.120.10.30">
    <property type="entry name" value="TolB, C-terminal domain"/>
    <property type="match status" value="1"/>
</dbReference>
<gene>
    <name evidence="2" type="ORF">BLA60_18330</name>
</gene>
<proteinExistence type="predicted"/>
<dbReference type="RefSeq" id="WP_075134130.1">
    <property type="nucleotide sequence ID" value="NZ_MSIF01000008.1"/>
</dbReference>
<evidence type="ECO:0000256" key="1">
    <source>
        <dbReference type="SAM" id="SignalP"/>
    </source>
</evidence>
<sequence length="363" mass="36692">MFTRTRKRLALASAIAVTLGTLLTPAAAATSGVAVLATGLNNPRGLAFAPDGSLYVAEAGSGGAGPCFPGPEGFPVCYGDTGAIAKISNGAVQRVVTGLSSFAPDTGVGSMGPSDVTLVAGLPVFTNGYAVKVEQRAELPVAGQKTASWLLSALGGQIVQLADVGGFVSTVNPDGGNPNSLVVDNKGATVADSAGNMLVRFGWNGAGTVIATFPDQLVDAPPELGLPPGTQIPAQSVPTGVVKGPDGAYYVGELTGYPFVPGTARVYRVVDGQQPTVYASGFTNIIDIAFDHTGTLYVLEVSHEGLSTGDIGALIKVAPNGTQQILKDNLKGPGGLVIKGDNAYLTDCGVCPDEGRVLRIPLA</sequence>
<dbReference type="InterPro" id="IPR048031">
    <property type="entry name" value="ScyD/ScyE-like"/>
</dbReference>
<dbReference type="NCBIfam" id="NF033206">
    <property type="entry name" value="ScyE_fam"/>
    <property type="match status" value="1"/>
</dbReference>
<reference evidence="2 3" key="1">
    <citation type="submission" date="2016-12" db="EMBL/GenBank/DDBJ databases">
        <title>The draft genome sequence of Actinophytocola xinjiangensis.</title>
        <authorList>
            <person name="Wang W."/>
            <person name="Yuan L."/>
        </authorList>
    </citation>
    <scope>NUCLEOTIDE SEQUENCE [LARGE SCALE GENOMIC DNA]</scope>
    <source>
        <strain evidence="2 3">CGMCC 4.4663</strain>
    </source>
</reference>
<dbReference type="EMBL" id="MSIF01000008">
    <property type="protein sequence ID" value="OLF09739.1"/>
    <property type="molecule type" value="Genomic_DNA"/>
</dbReference>
<dbReference type="Proteomes" id="UP000185696">
    <property type="component" value="Unassembled WGS sequence"/>
</dbReference>
<organism evidence="2 3">
    <name type="scientific">Actinophytocola xinjiangensis</name>
    <dbReference type="NCBI Taxonomy" id="485602"/>
    <lineage>
        <taxon>Bacteria</taxon>
        <taxon>Bacillati</taxon>
        <taxon>Actinomycetota</taxon>
        <taxon>Actinomycetes</taxon>
        <taxon>Pseudonocardiales</taxon>
        <taxon>Pseudonocardiaceae</taxon>
    </lineage>
</organism>
<name>A0A7Z0WKW3_9PSEU</name>
<dbReference type="InterPro" id="IPR011042">
    <property type="entry name" value="6-blade_b-propeller_TolB-like"/>
</dbReference>
<comment type="caution">
    <text evidence="2">The sequence shown here is derived from an EMBL/GenBank/DDBJ whole genome shotgun (WGS) entry which is preliminary data.</text>
</comment>
<evidence type="ECO:0000313" key="3">
    <source>
        <dbReference type="Proteomes" id="UP000185696"/>
    </source>
</evidence>
<accession>A0A7Z0WKW3</accession>
<evidence type="ECO:0000313" key="2">
    <source>
        <dbReference type="EMBL" id="OLF09739.1"/>
    </source>
</evidence>
<dbReference type="OrthoDB" id="928769at2"/>
<evidence type="ECO:0008006" key="4">
    <source>
        <dbReference type="Google" id="ProtNLM"/>
    </source>
</evidence>
<feature type="signal peptide" evidence="1">
    <location>
        <begin position="1"/>
        <end position="28"/>
    </location>
</feature>
<feature type="chain" id="PRO_5030866091" description="ScyD/ScyE family protein" evidence="1">
    <location>
        <begin position="29"/>
        <end position="363"/>
    </location>
</feature>
<dbReference type="SUPFAM" id="SSF63829">
    <property type="entry name" value="Calcium-dependent phosphotriesterase"/>
    <property type="match status" value="1"/>
</dbReference>
<keyword evidence="1" id="KW-0732">Signal</keyword>